<dbReference type="Gene3D" id="1.20.272.10">
    <property type="match status" value="1"/>
</dbReference>
<dbReference type="Pfam" id="PF08542">
    <property type="entry name" value="Rep_fac_C"/>
    <property type="match status" value="1"/>
</dbReference>
<dbReference type="HOGENOM" id="CLU_042324_2_0_1"/>
<feature type="domain" description="AAA+ ATPase" evidence="5">
    <location>
        <begin position="34"/>
        <end position="161"/>
    </location>
</feature>
<dbReference type="GO" id="GO:0031389">
    <property type="term" value="C:Rad17 RFC-like complex"/>
    <property type="evidence" value="ECO:0007669"/>
    <property type="project" value="EnsemblFungi"/>
</dbReference>
<gene>
    <name evidence="6" type="ORF">H312_02503</name>
</gene>
<keyword evidence="3" id="KW-0547">Nucleotide-binding</keyword>
<feature type="non-terminal residue" evidence="6">
    <location>
        <position position="1"/>
    </location>
</feature>
<dbReference type="GO" id="GO:0031390">
    <property type="term" value="C:Ctf18 RFC-like complex"/>
    <property type="evidence" value="ECO:0007669"/>
    <property type="project" value="EnsemblFungi"/>
</dbReference>
<keyword evidence="7" id="KW-1185">Reference proteome</keyword>
<dbReference type="GO" id="GO:0005524">
    <property type="term" value="F:ATP binding"/>
    <property type="evidence" value="ECO:0007669"/>
    <property type="project" value="UniProtKB-KW"/>
</dbReference>
<evidence type="ECO:0000313" key="7">
    <source>
        <dbReference type="Proteomes" id="UP000030655"/>
    </source>
</evidence>
<dbReference type="InterPro" id="IPR047854">
    <property type="entry name" value="RFC_lid"/>
</dbReference>
<comment type="similarity">
    <text evidence="1">Belongs to the activator 1 small subunits family.</text>
</comment>
<dbReference type="SUPFAM" id="SSF52540">
    <property type="entry name" value="P-loop containing nucleoside triphosphate hydrolases"/>
    <property type="match status" value="1"/>
</dbReference>
<evidence type="ECO:0000259" key="5">
    <source>
        <dbReference type="SMART" id="SM00382"/>
    </source>
</evidence>
<dbReference type="GO" id="GO:0003677">
    <property type="term" value="F:DNA binding"/>
    <property type="evidence" value="ECO:0007669"/>
    <property type="project" value="InterPro"/>
</dbReference>
<evidence type="ECO:0000256" key="2">
    <source>
        <dbReference type="ARBA" id="ARBA00022705"/>
    </source>
</evidence>
<dbReference type="Gene3D" id="3.40.50.300">
    <property type="entry name" value="P-loop containing nucleotide triphosphate hydrolases"/>
    <property type="match status" value="1"/>
</dbReference>
<dbReference type="GO" id="GO:0005829">
    <property type="term" value="C:cytosol"/>
    <property type="evidence" value="ECO:0007669"/>
    <property type="project" value="EnsemblFungi"/>
</dbReference>
<reference evidence="6 7" key="2">
    <citation type="submission" date="2014-03" db="EMBL/GenBank/DDBJ databases">
        <title>The Genome Sequence of Anncaliia algerae insect isolate PRA339.</title>
        <authorList>
            <consortium name="The Broad Institute Genome Sequencing Platform"/>
            <consortium name="The Broad Institute Genome Sequencing Center for Infectious Disease"/>
            <person name="Cuomo C."/>
            <person name="Becnel J."/>
            <person name="Sanscrainte N."/>
            <person name="Walker B."/>
            <person name="Young S.K."/>
            <person name="Zeng Q."/>
            <person name="Gargeya S."/>
            <person name="Fitzgerald M."/>
            <person name="Haas B."/>
            <person name="Abouelleil A."/>
            <person name="Alvarado L."/>
            <person name="Arachchi H.M."/>
            <person name="Berlin A.M."/>
            <person name="Chapman S.B."/>
            <person name="Dewar J."/>
            <person name="Goldberg J."/>
            <person name="Griggs A."/>
            <person name="Gujja S."/>
            <person name="Hansen M."/>
            <person name="Howarth C."/>
            <person name="Imamovic A."/>
            <person name="Larimer J."/>
            <person name="McCowan C."/>
            <person name="Murphy C."/>
            <person name="Neiman D."/>
            <person name="Pearson M."/>
            <person name="Priest M."/>
            <person name="Roberts A."/>
            <person name="Saif S."/>
            <person name="Shea T."/>
            <person name="Sisk P."/>
            <person name="Sykes S."/>
            <person name="Wortman J."/>
            <person name="Nusbaum C."/>
            <person name="Birren B."/>
        </authorList>
    </citation>
    <scope>NUCLEOTIDE SEQUENCE [LARGE SCALE GENOMIC DNA]</scope>
    <source>
        <strain evidence="6 7">PRA339</strain>
    </source>
</reference>
<dbReference type="AlphaFoldDB" id="A0A059EZE8"/>
<dbReference type="GO" id="GO:0031391">
    <property type="term" value="C:Elg1 RFC-like complex"/>
    <property type="evidence" value="ECO:0007669"/>
    <property type="project" value="EnsemblFungi"/>
</dbReference>
<proteinExistence type="inferred from homology"/>
<dbReference type="InterPro" id="IPR008921">
    <property type="entry name" value="DNA_pol3_clamp-load_cplx_C"/>
</dbReference>
<dbReference type="EMBL" id="KK365204">
    <property type="protein sequence ID" value="KCZ80099.1"/>
    <property type="molecule type" value="Genomic_DNA"/>
</dbReference>
<evidence type="ECO:0000313" key="6">
    <source>
        <dbReference type="EMBL" id="KCZ80099.1"/>
    </source>
</evidence>
<dbReference type="PANTHER" id="PTHR11669">
    <property type="entry name" value="REPLICATION FACTOR C / DNA POLYMERASE III GAMMA-TAU SUBUNIT"/>
    <property type="match status" value="1"/>
</dbReference>
<dbReference type="CDD" id="cd00009">
    <property type="entry name" value="AAA"/>
    <property type="match status" value="1"/>
</dbReference>
<dbReference type="InterPro" id="IPR003959">
    <property type="entry name" value="ATPase_AAA_core"/>
</dbReference>
<dbReference type="GO" id="GO:0005663">
    <property type="term" value="C:DNA replication factor C complex"/>
    <property type="evidence" value="ECO:0007669"/>
    <property type="project" value="EnsemblFungi"/>
</dbReference>
<dbReference type="Pfam" id="PF00004">
    <property type="entry name" value="AAA"/>
    <property type="match status" value="1"/>
</dbReference>
<dbReference type="Gene3D" id="1.10.8.60">
    <property type="match status" value="1"/>
</dbReference>
<dbReference type="GO" id="GO:0006272">
    <property type="term" value="P:leading strand elongation"/>
    <property type="evidence" value="ECO:0007669"/>
    <property type="project" value="EnsemblFungi"/>
</dbReference>
<evidence type="ECO:0000256" key="3">
    <source>
        <dbReference type="ARBA" id="ARBA00022741"/>
    </source>
</evidence>
<dbReference type="InterPro" id="IPR027417">
    <property type="entry name" value="P-loop_NTPase"/>
</dbReference>
<dbReference type="PANTHER" id="PTHR11669:SF20">
    <property type="entry name" value="REPLICATION FACTOR C SUBUNIT 4"/>
    <property type="match status" value="1"/>
</dbReference>
<dbReference type="GO" id="GO:0016887">
    <property type="term" value="F:ATP hydrolysis activity"/>
    <property type="evidence" value="ECO:0007669"/>
    <property type="project" value="EnsemblFungi"/>
</dbReference>
<dbReference type="SMART" id="SM00382">
    <property type="entry name" value="AAA"/>
    <property type="match status" value="1"/>
</dbReference>
<dbReference type="Proteomes" id="UP000030655">
    <property type="component" value="Unassembled WGS sequence"/>
</dbReference>
<keyword evidence="4" id="KW-0067">ATP-binding</keyword>
<evidence type="ECO:0000256" key="4">
    <source>
        <dbReference type="ARBA" id="ARBA00022840"/>
    </source>
</evidence>
<reference evidence="7" key="1">
    <citation type="submission" date="2013-02" db="EMBL/GenBank/DDBJ databases">
        <authorList>
            <consortium name="The Broad Institute Genome Sequencing Platform"/>
            <person name="Cuomo C."/>
            <person name="Becnel J."/>
            <person name="Sanscrainte N."/>
            <person name="Walker B."/>
            <person name="Young S.K."/>
            <person name="Zeng Q."/>
            <person name="Gargeya S."/>
            <person name="Fitzgerald M."/>
            <person name="Haas B."/>
            <person name="Abouelleil A."/>
            <person name="Alvarado L."/>
            <person name="Arachchi H.M."/>
            <person name="Berlin A.M."/>
            <person name="Chapman S.B."/>
            <person name="Dewar J."/>
            <person name="Goldberg J."/>
            <person name="Griggs A."/>
            <person name="Gujja S."/>
            <person name="Hansen M."/>
            <person name="Howarth C."/>
            <person name="Imamovic A."/>
            <person name="Larimer J."/>
            <person name="McCowan C."/>
            <person name="Murphy C."/>
            <person name="Neiman D."/>
            <person name="Pearson M."/>
            <person name="Priest M."/>
            <person name="Roberts A."/>
            <person name="Saif S."/>
            <person name="Shea T."/>
            <person name="Sisk P."/>
            <person name="Sykes S."/>
            <person name="Wortman J."/>
            <person name="Nusbaum C."/>
            <person name="Birren B."/>
        </authorList>
    </citation>
    <scope>NUCLEOTIDE SEQUENCE [LARGE SCALE GENOMIC DNA]</scope>
    <source>
        <strain evidence="7">PRA339</strain>
    </source>
</reference>
<dbReference type="InterPro" id="IPR003593">
    <property type="entry name" value="AAA+_ATPase"/>
</dbReference>
<dbReference type="STRING" id="1288291.A0A059EZE8"/>
<dbReference type="SUPFAM" id="SSF48019">
    <property type="entry name" value="post-AAA+ oligomerization domain-like"/>
    <property type="match status" value="1"/>
</dbReference>
<accession>A0A059EZE8</accession>
<dbReference type="GO" id="GO:0003689">
    <property type="term" value="F:DNA clamp loader activity"/>
    <property type="evidence" value="ECO:0007669"/>
    <property type="project" value="EnsemblFungi"/>
</dbReference>
<dbReference type="GO" id="GO:0006281">
    <property type="term" value="P:DNA repair"/>
    <property type="evidence" value="ECO:0007669"/>
    <property type="project" value="TreeGrafter"/>
</dbReference>
<name>A0A059EZE8_9MICR</name>
<evidence type="ECO:0000256" key="1">
    <source>
        <dbReference type="ARBA" id="ARBA00005378"/>
    </source>
</evidence>
<protein>
    <recommendedName>
        <fullName evidence="5">AAA+ ATPase domain-containing protein</fullName>
    </recommendedName>
</protein>
<dbReference type="OrthoDB" id="4199794at2759"/>
<organism evidence="6 7">
    <name type="scientific">Anncaliia algerae PRA339</name>
    <dbReference type="NCBI Taxonomy" id="1288291"/>
    <lineage>
        <taxon>Eukaryota</taxon>
        <taxon>Fungi</taxon>
        <taxon>Fungi incertae sedis</taxon>
        <taxon>Microsporidia</taxon>
        <taxon>Tubulinosematoidea</taxon>
        <taxon>Tubulinosematidae</taxon>
        <taxon>Anncaliia</taxon>
    </lineage>
</organism>
<sequence>MTEFQCLTEKYRPLFLPEILGNELTIEALDSLNHIPNLLIYGPPGTGKTTAIRALCRKIYNTKSINLNIPNVIELNASDERGIKTIREAVKQFASTTLDGKLKLVILDEADSMSRDAQNALRRVIEDFSTNCRFCLIANYANKIIPAIQSRCCKFRFGPITKSGPSIIKRIKDICDNEKIPYDNEGLQTLLEVCNGDVRKLINDIEGVYKTYGIINKENVLLLSNTVDTLIYEVLFKDIMKLSLKEMIDLISKVLKENSLECSVLMNNLSELIIKSDLKNKFIILKEMSDIEKRIVNGGSQKIQSMALAGVLFKYK</sequence>
<dbReference type="VEuPathDB" id="MicrosporidiaDB:H312_02503"/>
<dbReference type="InterPro" id="IPR050238">
    <property type="entry name" value="DNA_Rep/Repair_Clamp_Loader"/>
</dbReference>
<dbReference type="InterPro" id="IPR013748">
    <property type="entry name" value="Rep_factorC_C"/>
</dbReference>
<dbReference type="CDD" id="cd18140">
    <property type="entry name" value="HLD_clamp_RFC"/>
    <property type="match status" value="1"/>
</dbReference>
<keyword evidence="2" id="KW-0235">DNA replication</keyword>